<organism evidence="2 3">
    <name type="scientific">Flavobacterium qiangtangense</name>
    <dbReference type="NCBI Taxonomy" id="1442595"/>
    <lineage>
        <taxon>Bacteria</taxon>
        <taxon>Pseudomonadati</taxon>
        <taxon>Bacteroidota</taxon>
        <taxon>Flavobacteriia</taxon>
        <taxon>Flavobacteriales</taxon>
        <taxon>Flavobacteriaceae</taxon>
        <taxon>Flavobacterium</taxon>
    </lineage>
</organism>
<feature type="transmembrane region" description="Helical" evidence="1">
    <location>
        <begin position="6"/>
        <end position="22"/>
    </location>
</feature>
<evidence type="ECO:0000313" key="3">
    <source>
        <dbReference type="Proteomes" id="UP001596287"/>
    </source>
</evidence>
<evidence type="ECO:0000256" key="1">
    <source>
        <dbReference type="SAM" id="Phobius"/>
    </source>
</evidence>
<keyword evidence="1" id="KW-0812">Transmembrane</keyword>
<comment type="caution">
    <text evidence="2">The sequence shown here is derived from an EMBL/GenBank/DDBJ whole genome shotgun (WGS) entry which is preliminary data.</text>
</comment>
<proteinExistence type="predicted"/>
<reference evidence="3" key="1">
    <citation type="journal article" date="2019" name="Int. J. Syst. Evol. Microbiol.">
        <title>The Global Catalogue of Microorganisms (GCM) 10K type strain sequencing project: providing services to taxonomists for standard genome sequencing and annotation.</title>
        <authorList>
            <consortium name="The Broad Institute Genomics Platform"/>
            <consortium name="The Broad Institute Genome Sequencing Center for Infectious Disease"/>
            <person name="Wu L."/>
            <person name="Ma J."/>
        </authorList>
    </citation>
    <scope>NUCLEOTIDE SEQUENCE [LARGE SCALE GENOMIC DNA]</scope>
    <source>
        <strain evidence="3">CCUG 49679</strain>
    </source>
</reference>
<protein>
    <submittedName>
        <fullName evidence="2">Uncharacterized protein</fullName>
    </submittedName>
</protein>
<dbReference type="Proteomes" id="UP001596287">
    <property type="component" value="Unassembled WGS sequence"/>
</dbReference>
<gene>
    <name evidence="2" type="ORF">ACFPVY_06705</name>
</gene>
<name>A0ABW1PMP2_9FLAO</name>
<sequence length="156" mass="18037">MKWINRLIISILTIVILLLAFYNPKKINLDGNWETKKIVIDGKKIYPDALAKFISIAPEIVINNWSKSISIPVNRENIEVHLEYLEAKKPNYKIKLSSSEKSLNGIFDVKIDTSDIQPKSYTVDVELKSHKTLISFQKHVIIQPWNPGRHRRGTPY</sequence>
<keyword evidence="1" id="KW-0472">Membrane</keyword>
<keyword evidence="3" id="KW-1185">Reference proteome</keyword>
<keyword evidence="1" id="KW-1133">Transmembrane helix</keyword>
<dbReference type="RefSeq" id="WP_379791201.1">
    <property type="nucleotide sequence ID" value="NZ_JBHSQB010000005.1"/>
</dbReference>
<accession>A0ABW1PMP2</accession>
<evidence type="ECO:0000313" key="2">
    <source>
        <dbReference type="EMBL" id="MFC6096333.1"/>
    </source>
</evidence>
<dbReference type="EMBL" id="JBHSQB010000005">
    <property type="protein sequence ID" value="MFC6096333.1"/>
    <property type="molecule type" value="Genomic_DNA"/>
</dbReference>